<dbReference type="EMBL" id="FNZK01000015">
    <property type="protein sequence ID" value="SEJ73720.1"/>
    <property type="molecule type" value="Genomic_DNA"/>
</dbReference>
<keyword evidence="1" id="KW-0285">Flavoprotein</keyword>
<dbReference type="GO" id="GO:0016668">
    <property type="term" value="F:oxidoreductase activity, acting on a sulfur group of donors, NAD(P) as acceptor"/>
    <property type="evidence" value="ECO:0007669"/>
    <property type="project" value="UniProtKB-ARBA"/>
</dbReference>
<dbReference type="Proteomes" id="UP000199662">
    <property type="component" value="Unassembled WGS sequence"/>
</dbReference>
<keyword evidence="5" id="KW-0676">Redox-active center</keyword>
<dbReference type="Gene3D" id="3.50.50.60">
    <property type="entry name" value="FAD/NAD(P)-binding domain"/>
    <property type="match status" value="2"/>
</dbReference>
<dbReference type="PRINTS" id="PR00469">
    <property type="entry name" value="PNDRDTASEII"/>
</dbReference>
<dbReference type="STRING" id="84035.SAMN05660742_11578"/>
<evidence type="ECO:0000256" key="3">
    <source>
        <dbReference type="ARBA" id="ARBA00023002"/>
    </source>
</evidence>
<reference evidence="7 8" key="1">
    <citation type="submission" date="2016-10" db="EMBL/GenBank/DDBJ databases">
        <authorList>
            <person name="de Groot N.N."/>
        </authorList>
    </citation>
    <scope>NUCLEOTIDE SEQUENCE [LARGE SCALE GENOMIC DNA]</scope>
    <source>
        <strain evidence="7 8">DSM 2179</strain>
    </source>
</reference>
<dbReference type="AlphaFoldDB" id="A0A1H7BHM1"/>
<evidence type="ECO:0000256" key="4">
    <source>
        <dbReference type="ARBA" id="ARBA00023157"/>
    </source>
</evidence>
<protein>
    <submittedName>
        <fullName evidence="7">Thioredoxin reductase (NADPH)</fullName>
    </submittedName>
</protein>
<evidence type="ECO:0000313" key="7">
    <source>
        <dbReference type="EMBL" id="SEJ73720.1"/>
    </source>
</evidence>
<feature type="domain" description="FAD/NAD(P)-binding" evidence="6">
    <location>
        <begin position="9"/>
        <end position="296"/>
    </location>
</feature>
<evidence type="ECO:0000256" key="1">
    <source>
        <dbReference type="ARBA" id="ARBA00022630"/>
    </source>
</evidence>
<dbReference type="InterPro" id="IPR023753">
    <property type="entry name" value="FAD/NAD-binding_dom"/>
</dbReference>
<dbReference type="PANTHER" id="PTHR48105">
    <property type="entry name" value="THIOREDOXIN REDUCTASE 1-RELATED-RELATED"/>
    <property type="match status" value="1"/>
</dbReference>
<evidence type="ECO:0000256" key="5">
    <source>
        <dbReference type="ARBA" id="ARBA00023284"/>
    </source>
</evidence>
<keyword evidence="8" id="KW-1185">Reference proteome</keyword>
<keyword evidence="2" id="KW-0274">FAD</keyword>
<evidence type="ECO:0000256" key="2">
    <source>
        <dbReference type="ARBA" id="ARBA00022827"/>
    </source>
</evidence>
<dbReference type="InterPro" id="IPR008255">
    <property type="entry name" value="Pyr_nucl-diS_OxRdtase_2_AS"/>
</dbReference>
<dbReference type="SUPFAM" id="SSF51905">
    <property type="entry name" value="FAD/NAD(P)-binding domain"/>
    <property type="match status" value="1"/>
</dbReference>
<name>A0A1H7BHM1_9FIRM</name>
<dbReference type="InterPro" id="IPR036188">
    <property type="entry name" value="FAD/NAD-bd_sf"/>
</dbReference>
<keyword evidence="3" id="KW-0560">Oxidoreductase</keyword>
<dbReference type="Pfam" id="PF07992">
    <property type="entry name" value="Pyr_redox_2"/>
    <property type="match status" value="1"/>
</dbReference>
<sequence>MTKPNKELDLLIIGGGVAGLTAGMYAGRMNLKTLILENELVGGQIVNAHGIENYPGFLSIKGSELVERIQEQATTARAEIDEFDTILSVQLTAAEKIIETETTIYKPHAVIITSGMMRRKLPIAEEKKFLSRGIHYCELCDGHMYQNKIIAVVGGGNAAVDAANFLDKYAQKLYIIHRSPQLTADPVSQDKLLKNPKVTCFFNTNILKAEGSTSLESILLEDKNTHEQQTLKVDGIFVNIGVVPNSQLFKNDLTIEKSSGHIIAGETCETNIPGVFAAGDIRTKQIRQLTTAAADGTVAALLAEKYIQQQKEGK</sequence>
<keyword evidence="4" id="KW-1015">Disulfide bond</keyword>
<evidence type="ECO:0000313" key="8">
    <source>
        <dbReference type="Proteomes" id="UP000199662"/>
    </source>
</evidence>
<proteinExistence type="predicted"/>
<dbReference type="InterPro" id="IPR050097">
    <property type="entry name" value="Ferredoxin-NADP_redctase_2"/>
</dbReference>
<accession>A0A1H7BHM1</accession>
<dbReference type="PROSITE" id="PS00573">
    <property type="entry name" value="PYRIDINE_REDOX_2"/>
    <property type="match status" value="1"/>
</dbReference>
<evidence type="ECO:0000259" key="6">
    <source>
        <dbReference type="Pfam" id="PF07992"/>
    </source>
</evidence>
<dbReference type="RefSeq" id="WP_177177609.1">
    <property type="nucleotide sequence ID" value="NZ_FNZK01000015.1"/>
</dbReference>
<dbReference type="PRINTS" id="PR00368">
    <property type="entry name" value="FADPNR"/>
</dbReference>
<gene>
    <name evidence="7" type="ORF">SAMN05660742_11578</name>
</gene>
<organism evidence="7 8">
    <name type="scientific">Propionispira arboris</name>
    <dbReference type="NCBI Taxonomy" id="84035"/>
    <lineage>
        <taxon>Bacteria</taxon>
        <taxon>Bacillati</taxon>
        <taxon>Bacillota</taxon>
        <taxon>Negativicutes</taxon>
        <taxon>Selenomonadales</taxon>
        <taxon>Selenomonadaceae</taxon>
        <taxon>Propionispira</taxon>
    </lineage>
</organism>